<proteinExistence type="predicted"/>
<keyword evidence="1" id="KW-0472">Membrane</keyword>
<dbReference type="InterPro" id="IPR007354">
    <property type="entry name" value="CruF-like"/>
</dbReference>
<keyword evidence="1" id="KW-1133">Transmembrane helix</keyword>
<feature type="transmembrane region" description="Helical" evidence="1">
    <location>
        <begin position="122"/>
        <end position="142"/>
    </location>
</feature>
<dbReference type="Pfam" id="PF04240">
    <property type="entry name" value="Caroten_synth"/>
    <property type="match status" value="1"/>
</dbReference>
<evidence type="ECO:0000313" key="2">
    <source>
        <dbReference type="EMBL" id="MBZ0158955.1"/>
    </source>
</evidence>
<evidence type="ECO:0000313" key="3">
    <source>
        <dbReference type="Proteomes" id="UP001197609"/>
    </source>
</evidence>
<gene>
    <name evidence="2" type="ORF">K8G79_02200</name>
</gene>
<feature type="transmembrane region" description="Helical" evidence="1">
    <location>
        <begin position="6"/>
        <end position="26"/>
    </location>
</feature>
<comment type="caution">
    <text evidence="2">The sequence shown here is derived from an EMBL/GenBank/DDBJ whole genome shotgun (WGS) entry which is preliminary data.</text>
</comment>
<organism evidence="2 3">
    <name type="scientific">Candidatus Methylomirabilis tolerans</name>
    <dbReference type="NCBI Taxonomy" id="3123416"/>
    <lineage>
        <taxon>Bacteria</taxon>
        <taxon>Candidatus Methylomirabilota</taxon>
        <taxon>Candidatus Methylomirabilia</taxon>
        <taxon>Candidatus Methylomirabilales</taxon>
        <taxon>Candidatus Methylomirabilaceae</taxon>
        <taxon>Candidatus Methylomirabilis</taxon>
    </lineage>
</organism>
<sequence length="220" mass="24494">MAEAIQLLVVTVLLRPYAFLFLAFYLTAASVAIGWRRTALLTGLAWVVASLAEYSSTRTGIPFGVYSYISDTKGRELWISNVPFMDALSLAFLAYVSFTLAQWLRLPVGASEREVTAVRRSWPILVLTAFVFMLIDTAIELVALRGDHWFLGEIYEYPEPGFFFSVPLTNFFGWAITGFVTIASFQQIDRGLAAEPTLDQGVTDPVWRHALLPDPGLLTS</sequence>
<feature type="transmembrane region" description="Helical" evidence="1">
    <location>
        <begin position="162"/>
        <end position="185"/>
    </location>
</feature>
<dbReference type="EMBL" id="JAIOIU010000029">
    <property type="protein sequence ID" value="MBZ0158955.1"/>
    <property type="molecule type" value="Genomic_DNA"/>
</dbReference>
<dbReference type="PANTHER" id="PTHR39419:SF1">
    <property type="entry name" value="SLL0814 PROTEIN"/>
    <property type="match status" value="1"/>
</dbReference>
<accession>A0AAJ1EIT0</accession>
<feature type="transmembrane region" description="Helical" evidence="1">
    <location>
        <begin position="77"/>
        <end position="101"/>
    </location>
</feature>
<dbReference type="AlphaFoldDB" id="A0AAJ1EIT0"/>
<reference evidence="2 3" key="1">
    <citation type="journal article" date="2021" name="bioRxiv">
        <title>Unraveling nitrogen, sulfur and carbon metabolic pathways and microbial community transcriptional responses to substrate deprivation and toxicity stresses in a bioreactor mimicking anoxic brackish coastal sediment conditions.</title>
        <authorList>
            <person name="Martins P.D."/>
            <person name="Echeveste M.J."/>
            <person name="Arshad A."/>
            <person name="Kurth J."/>
            <person name="Ouboter H."/>
            <person name="Jetten M.S.M."/>
            <person name="Welte C.U."/>
        </authorList>
    </citation>
    <scope>NUCLEOTIDE SEQUENCE [LARGE SCALE GENOMIC DNA]</scope>
    <source>
        <strain evidence="2">MAG_38</strain>
    </source>
</reference>
<dbReference type="Proteomes" id="UP001197609">
    <property type="component" value="Unassembled WGS sequence"/>
</dbReference>
<evidence type="ECO:0000256" key="1">
    <source>
        <dbReference type="SAM" id="Phobius"/>
    </source>
</evidence>
<name>A0AAJ1EIT0_9BACT</name>
<keyword evidence="1" id="KW-0812">Transmembrane</keyword>
<protein>
    <submittedName>
        <fullName evidence="2">Carotenoid biosynthesis protein</fullName>
    </submittedName>
</protein>
<dbReference type="PANTHER" id="PTHR39419">
    <property type="entry name" value="SLL0814 PROTEIN"/>
    <property type="match status" value="1"/>
</dbReference>